<feature type="region of interest" description="Disordered" evidence="1">
    <location>
        <begin position="330"/>
        <end position="354"/>
    </location>
</feature>
<protein>
    <submittedName>
        <fullName evidence="2">Uncharacterized protein</fullName>
    </submittedName>
</protein>
<name>A0A0L0FCK0_9EUKA</name>
<gene>
    <name evidence="2" type="ORF">SARC_13634</name>
</gene>
<dbReference type="GeneID" id="25914138"/>
<evidence type="ECO:0000313" key="3">
    <source>
        <dbReference type="Proteomes" id="UP000054560"/>
    </source>
</evidence>
<feature type="compositionally biased region" description="Polar residues" evidence="1">
    <location>
        <begin position="93"/>
        <end position="103"/>
    </location>
</feature>
<feature type="compositionally biased region" description="Low complexity" evidence="1">
    <location>
        <begin position="126"/>
        <end position="139"/>
    </location>
</feature>
<keyword evidence="3" id="KW-1185">Reference proteome</keyword>
<dbReference type="AlphaFoldDB" id="A0A0L0FCK0"/>
<organism evidence="2 3">
    <name type="scientific">Sphaeroforma arctica JP610</name>
    <dbReference type="NCBI Taxonomy" id="667725"/>
    <lineage>
        <taxon>Eukaryota</taxon>
        <taxon>Ichthyosporea</taxon>
        <taxon>Ichthyophonida</taxon>
        <taxon>Sphaeroforma</taxon>
    </lineage>
</organism>
<dbReference type="EMBL" id="KQ245121">
    <property type="protein sequence ID" value="KNC73808.1"/>
    <property type="molecule type" value="Genomic_DNA"/>
</dbReference>
<evidence type="ECO:0000313" key="2">
    <source>
        <dbReference type="EMBL" id="KNC73808.1"/>
    </source>
</evidence>
<dbReference type="Proteomes" id="UP000054560">
    <property type="component" value="Unassembled WGS sequence"/>
</dbReference>
<feature type="region of interest" description="Disordered" evidence="1">
    <location>
        <begin position="87"/>
        <end position="152"/>
    </location>
</feature>
<dbReference type="RefSeq" id="XP_014147710.1">
    <property type="nucleotide sequence ID" value="XM_014292235.1"/>
</dbReference>
<sequence length="354" mass="37784">MAEEWQRDTYIALFALNHKPILNRDETVRKSPSIVRDYPQSQRSSDCSDNMTCSDTFASKGRSVIRNAVVHKGSCHSMSTHKIGSTIEDRKGCSSSGTDTIVNSDEARSSSLSRSSNTTTHMTRKNVVSENSSSMGGSSTHPTDNAVVDSTGGNRITLYATKLRPESSSCLRGSNAKRRKRDTPVTLSSSIRTGLTCKDRDSTATSSDGSELPPIAGNVAVGVHTDTHRESECTAQVEDADEQSNHSRSTTPLTRGREVPIQHSGCGLVQAFQEVAVYPCDSSNVARALHNTVVNSGLGFSGGVGWGVWNSICGRSMGVGIGVSPTDTGMDSEARATKNINVPTEPATPSRLWG</sequence>
<proteinExistence type="predicted"/>
<accession>A0A0L0FCK0</accession>
<feature type="region of interest" description="Disordered" evidence="1">
    <location>
        <begin position="167"/>
        <end position="258"/>
    </location>
</feature>
<evidence type="ECO:0000256" key="1">
    <source>
        <dbReference type="SAM" id="MobiDB-lite"/>
    </source>
</evidence>
<reference evidence="2 3" key="1">
    <citation type="submission" date="2011-02" db="EMBL/GenBank/DDBJ databases">
        <title>The Genome Sequence of Sphaeroforma arctica JP610.</title>
        <authorList>
            <consortium name="The Broad Institute Genome Sequencing Platform"/>
            <person name="Russ C."/>
            <person name="Cuomo C."/>
            <person name="Young S.K."/>
            <person name="Zeng Q."/>
            <person name="Gargeya S."/>
            <person name="Alvarado L."/>
            <person name="Berlin A."/>
            <person name="Chapman S.B."/>
            <person name="Chen Z."/>
            <person name="Freedman E."/>
            <person name="Gellesch M."/>
            <person name="Goldberg J."/>
            <person name="Griggs A."/>
            <person name="Gujja S."/>
            <person name="Heilman E."/>
            <person name="Heiman D."/>
            <person name="Howarth C."/>
            <person name="Mehta T."/>
            <person name="Neiman D."/>
            <person name="Pearson M."/>
            <person name="Roberts A."/>
            <person name="Saif S."/>
            <person name="Shea T."/>
            <person name="Shenoy N."/>
            <person name="Sisk P."/>
            <person name="Stolte C."/>
            <person name="Sykes S."/>
            <person name="White J."/>
            <person name="Yandava C."/>
            <person name="Burger G."/>
            <person name="Gray M.W."/>
            <person name="Holland P.W.H."/>
            <person name="King N."/>
            <person name="Lang F.B.F."/>
            <person name="Roger A.J."/>
            <person name="Ruiz-Trillo I."/>
            <person name="Haas B."/>
            <person name="Nusbaum C."/>
            <person name="Birren B."/>
        </authorList>
    </citation>
    <scope>NUCLEOTIDE SEQUENCE [LARGE SCALE GENOMIC DNA]</scope>
    <source>
        <strain evidence="2 3">JP610</strain>
    </source>
</reference>